<dbReference type="NCBIfam" id="TIGR01167">
    <property type="entry name" value="LPXTG_anchor"/>
    <property type="match status" value="1"/>
</dbReference>
<feature type="compositionally biased region" description="Low complexity" evidence="6">
    <location>
        <begin position="98"/>
        <end position="112"/>
    </location>
</feature>
<dbReference type="CDD" id="cd01951">
    <property type="entry name" value="lectin_L-type"/>
    <property type="match status" value="1"/>
</dbReference>
<evidence type="ECO:0000256" key="3">
    <source>
        <dbReference type="ARBA" id="ARBA00022729"/>
    </source>
</evidence>
<feature type="compositionally biased region" description="Low complexity" evidence="6">
    <location>
        <begin position="57"/>
        <end position="74"/>
    </location>
</feature>
<dbReference type="PANTHER" id="PTHR10068">
    <property type="entry name" value="BONE MARROW PROTEOGLYCAN"/>
    <property type="match status" value="1"/>
</dbReference>
<dbReference type="Gene3D" id="2.60.40.4300">
    <property type="match status" value="1"/>
</dbReference>
<feature type="compositionally biased region" description="Polar residues" evidence="6">
    <location>
        <begin position="706"/>
        <end position="720"/>
    </location>
</feature>
<dbReference type="Pfam" id="PF18483">
    <property type="entry name" value="Lectin_L-type_dom"/>
    <property type="match status" value="1"/>
</dbReference>
<dbReference type="SUPFAM" id="SSF49899">
    <property type="entry name" value="Concanavalin A-like lectins/glucanases"/>
    <property type="match status" value="1"/>
</dbReference>
<feature type="transmembrane region" description="Helical" evidence="7">
    <location>
        <begin position="729"/>
        <end position="749"/>
    </location>
</feature>
<evidence type="ECO:0000256" key="1">
    <source>
        <dbReference type="ARBA" id="ARBA00022512"/>
    </source>
</evidence>
<feature type="compositionally biased region" description="Basic and acidic residues" evidence="6">
    <location>
        <begin position="598"/>
        <end position="634"/>
    </location>
</feature>
<dbReference type="InterPro" id="IPR013320">
    <property type="entry name" value="ConA-like_dom_sf"/>
</dbReference>
<feature type="region of interest" description="Disordered" evidence="6">
    <location>
        <begin position="595"/>
        <end position="720"/>
    </location>
</feature>
<evidence type="ECO:0000313" key="10">
    <source>
        <dbReference type="Proteomes" id="UP000297348"/>
    </source>
</evidence>
<dbReference type="InterPro" id="IPR056573">
    <property type="entry name" value="Lectin_L-type_dom"/>
</dbReference>
<dbReference type="InterPro" id="IPR019931">
    <property type="entry name" value="LPXTG_anchor"/>
</dbReference>
<dbReference type="AlphaFoldDB" id="A0A4Z0JEM4"/>
<sequence length="752" mass="80537">MGVKTVMQRRNYRQLWLFSGVVLLGISLQVVQAEGAVGPQATTDQVTAMSVKHESPVADAPTTTEAPATPQATDEPAKTPEDQVVAESPAPTEEAAKTPVQPATVAQQAATQVPTDVTVRKNVVPTVTKAVQKVGQSHVDAQNFTDYFALNGDATYDQQTGIVTLTPDKNDQVGNFSLKSKIDMNTSFSLEGQVNLGDKTSQQGGADGIGFAFHNGNVSDVGNAGGNLGIGGLVDALGFKLDTWHNDAARPTADLPGAQIAASDSNGFGWSADPDTPQFGAFVTTNKRLVQTESRQFHDRWWAETDQSTVQALDAADLDGKFHDFSVDYDGDSRELTIRYTQADGTPLVWRKTVPTTDEALAMIVSASTGGAKNLQQFKLTRFDYQQAATVNVKYVDLQGQQIGQAAVTYPDGPTVGATYATTQLTIPHYQFVQLDTGTVTGQASLPATGELTQPGDNGTVVYVYAPDYQVSRHVVHETIHYVDEQGQPVASTYQAQPITFVTITDPTTGDQRIYYTTGDAAQPTVTSTGEPVDTATTKWTPGAASQFAARSHPTVPNYTVVANDAPDGSLTAVSAQQVWSDNADLVFTVVYRPTATDPEKPTDPDKPVDPERPVDPDKPVDPERPVDPDKPTNPEKPTNPDQPVDPDQPVTPTDPSQPETPTTPDQPDTPAESVTTPERPLGDRPSPFQTTDHHTPLRGAVVSGPFSTETPTSTDTQLPQTGEQATSWAQWLGAICLLVLGGGGLRWWRRH</sequence>
<dbReference type="Gene3D" id="3.10.20.320">
    <property type="entry name" value="Putative peptidoglycan bound protein (lpxtg motif)"/>
    <property type="match status" value="1"/>
</dbReference>
<accession>A0A4Z0JEM4</accession>
<dbReference type="Gene3D" id="2.60.120.200">
    <property type="match status" value="1"/>
</dbReference>
<evidence type="ECO:0000259" key="8">
    <source>
        <dbReference type="PROSITE" id="PS50847"/>
    </source>
</evidence>
<dbReference type="PANTHER" id="PTHR10068:SF14">
    <property type="entry name" value="CELL WALL ADHESIN EAP1"/>
    <property type="match status" value="1"/>
</dbReference>
<dbReference type="EMBL" id="RKLX01000001">
    <property type="protein sequence ID" value="TGD20499.1"/>
    <property type="molecule type" value="Genomic_DNA"/>
</dbReference>
<keyword evidence="3" id="KW-0732">Signal</keyword>
<evidence type="ECO:0000256" key="2">
    <source>
        <dbReference type="ARBA" id="ARBA00022525"/>
    </source>
</evidence>
<keyword evidence="2" id="KW-0964">Secreted</keyword>
<dbReference type="Proteomes" id="UP000297348">
    <property type="component" value="Unassembled WGS sequence"/>
</dbReference>
<dbReference type="OrthoDB" id="2171275at2"/>
<evidence type="ECO:0000313" key="9">
    <source>
        <dbReference type="EMBL" id="TGD20499.1"/>
    </source>
</evidence>
<dbReference type="Pfam" id="PF06458">
    <property type="entry name" value="MucBP"/>
    <property type="match status" value="1"/>
</dbReference>
<reference evidence="9 10" key="1">
    <citation type="submission" date="2018-10" db="EMBL/GenBank/DDBJ databases">
        <title>Lactobacillus sp. R7 and Lactobacillus sp. R19 isolated from fermented mustard green product of Taiwan.</title>
        <authorList>
            <person name="Lin S.-T."/>
        </authorList>
    </citation>
    <scope>NUCLEOTIDE SEQUENCE [LARGE SCALE GENOMIC DNA]</scope>
    <source>
        <strain evidence="9 10">BCRC 81129</strain>
    </source>
</reference>
<evidence type="ECO:0000256" key="7">
    <source>
        <dbReference type="SAM" id="Phobius"/>
    </source>
</evidence>
<feature type="domain" description="Gram-positive cocci surface proteins LPxTG" evidence="8">
    <location>
        <begin position="719"/>
        <end position="752"/>
    </location>
</feature>
<evidence type="ECO:0000256" key="6">
    <source>
        <dbReference type="SAM" id="MobiDB-lite"/>
    </source>
</evidence>
<organism evidence="9 10">
    <name type="scientific">Levilactobacillus suantsaiihabitans</name>
    <dbReference type="NCBI Taxonomy" id="2487722"/>
    <lineage>
        <taxon>Bacteria</taxon>
        <taxon>Bacillati</taxon>
        <taxon>Bacillota</taxon>
        <taxon>Bacilli</taxon>
        <taxon>Lactobacillales</taxon>
        <taxon>Lactobacillaceae</taxon>
        <taxon>Levilactobacillus</taxon>
    </lineage>
</organism>
<keyword evidence="1" id="KW-0134">Cell wall</keyword>
<feature type="region of interest" description="Disordered" evidence="6">
    <location>
        <begin position="48"/>
        <end position="112"/>
    </location>
</feature>
<comment type="caution">
    <text evidence="9">The sequence shown here is derived from an EMBL/GenBank/DDBJ whole genome shotgun (WGS) entry which is preliminary data.</text>
</comment>
<evidence type="ECO:0000256" key="5">
    <source>
        <dbReference type="ARBA" id="ARBA00023088"/>
    </source>
</evidence>
<gene>
    <name evidence="9" type="ORF">EGT51_01565</name>
</gene>
<evidence type="ECO:0000256" key="4">
    <source>
        <dbReference type="ARBA" id="ARBA00022737"/>
    </source>
</evidence>
<dbReference type="PROSITE" id="PS50847">
    <property type="entry name" value="GRAM_POS_ANCHORING"/>
    <property type="match status" value="1"/>
</dbReference>
<dbReference type="InterPro" id="IPR009459">
    <property type="entry name" value="MucBP_dom"/>
</dbReference>
<name>A0A4Z0JEM4_9LACO</name>
<keyword evidence="7" id="KW-1133">Transmembrane helix</keyword>
<protein>
    <submittedName>
        <fullName evidence="9">LPXTG cell wall anchor domain-containing protein</fullName>
    </submittedName>
</protein>
<keyword evidence="7" id="KW-0812">Transmembrane</keyword>
<keyword evidence="4" id="KW-0677">Repeat</keyword>
<keyword evidence="10" id="KW-1185">Reference proteome</keyword>
<feature type="compositionally biased region" description="Low complexity" evidence="6">
    <location>
        <begin position="640"/>
        <end position="671"/>
    </location>
</feature>
<proteinExistence type="predicted"/>
<keyword evidence="5" id="KW-0572">Peptidoglycan-anchor</keyword>
<keyword evidence="7" id="KW-0472">Membrane</keyword>